<organism evidence="2 3">
    <name type="scientific">Taxus chinensis</name>
    <name type="common">Chinese yew</name>
    <name type="synonym">Taxus wallichiana var. chinensis</name>
    <dbReference type="NCBI Taxonomy" id="29808"/>
    <lineage>
        <taxon>Eukaryota</taxon>
        <taxon>Viridiplantae</taxon>
        <taxon>Streptophyta</taxon>
        <taxon>Embryophyta</taxon>
        <taxon>Tracheophyta</taxon>
        <taxon>Spermatophyta</taxon>
        <taxon>Pinopsida</taxon>
        <taxon>Pinidae</taxon>
        <taxon>Conifers II</taxon>
        <taxon>Cupressales</taxon>
        <taxon>Taxaceae</taxon>
        <taxon>Taxus</taxon>
    </lineage>
</organism>
<dbReference type="GO" id="GO:0016614">
    <property type="term" value="F:oxidoreductase activity, acting on CH-OH group of donors"/>
    <property type="evidence" value="ECO:0007669"/>
    <property type="project" value="InterPro"/>
</dbReference>
<name>A0AA38GMZ2_TAXCH</name>
<protein>
    <recommendedName>
        <fullName evidence="1">Glucose-methanol-choline oxidoreductase N-terminal domain-containing protein</fullName>
    </recommendedName>
</protein>
<dbReference type="PANTHER" id="PTHR45968">
    <property type="entry name" value="OSJNBA0019K04.7 PROTEIN"/>
    <property type="match status" value="1"/>
</dbReference>
<dbReference type="InterPro" id="IPR051871">
    <property type="entry name" value="GMC_Oxidoreductase-Related"/>
</dbReference>
<dbReference type="EMBL" id="JAHRHJ020000002">
    <property type="protein sequence ID" value="KAH9324838.1"/>
    <property type="molecule type" value="Genomic_DNA"/>
</dbReference>
<dbReference type="SUPFAM" id="SSF51905">
    <property type="entry name" value="FAD/NAD(P)-binding domain"/>
    <property type="match status" value="1"/>
</dbReference>
<feature type="non-terminal residue" evidence="2">
    <location>
        <position position="1"/>
    </location>
</feature>
<dbReference type="GO" id="GO:0050660">
    <property type="term" value="F:flavin adenine dinucleotide binding"/>
    <property type="evidence" value="ECO:0007669"/>
    <property type="project" value="InterPro"/>
</dbReference>
<sequence length="283" mass="30739">TGYESVCYNAFNLPPMEHYDYIIVGGGTAGCPLAATLSKHFKVLLLERGGLGKNGHNIEQQESFVSNLVHADDPDSPAQTFISEEGVVNARGRVLGGSSKINAGFYSRAGVGYVREAGWDEALVNRSYSWVERAVVSRPVLKQWQGAFRNGLCEGGVKPDNGFTLDHVEGTKIGGSTFDQFGRRHSSADLLQYANKDNLKVGLHATVHRILFHHPKQVQYRLQSSRRRAYGVEYTDAYGIIHRATLSTSKGEVIISSGALGSPQLLLLSGIGPAEQLDILGIP</sequence>
<feature type="non-terminal residue" evidence="2">
    <location>
        <position position="283"/>
    </location>
</feature>
<accession>A0AA38GMZ2</accession>
<evidence type="ECO:0000313" key="3">
    <source>
        <dbReference type="Proteomes" id="UP000824469"/>
    </source>
</evidence>
<proteinExistence type="predicted"/>
<dbReference type="InterPro" id="IPR036188">
    <property type="entry name" value="FAD/NAD-bd_sf"/>
</dbReference>
<evidence type="ECO:0000313" key="2">
    <source>
        <dbReference type="EMBL" id="KAH9324838.1"/>
    </source>
</evidence>
<feature type="domain" description="Glucose-methanol-choline oxidoreductase N-terminal" evidence="1">
    <location>
        <begin position="258"/>
        <end position="272"/>
    </location>
</feature>
<dbReference type="Pfam" id="PF00732">
    <property type="entry name" value="GMC_oxred_N"/>
    <property type="match status" value="1"/>
</dbReference>
<dbReference type="InterPro" id="IPR000172">
    <property type="entry name" value="GMC_OxRdtase_N"/>
</dbReference>
<reference evidence="2 3" key="1">
    <citation type="journal article" date="2021" name="Nat. Plants">
        <title>The Taxus genome provides insights into paclitaxel biosynthesis.</title>
        <authorList>
            <person name="Xiong X."/>
            <person name="Gou J."/>
            <person name="Liao Q."/>
            <person name="Li Y."/>
            <person name="Zhou Q."/>
            <person name="Bi G."/>
            <person name="Li C."/>
            <person name="Du R."/>
            <person name="Wang X."/>
            <person name="Sun T."/>
            <person name="Guo L."/>
            <person name="Liang H."/>
            <person name="Lu P."/>
            <person name="Wu Y."/>
            <person name="Zhang Z."/>
            <person name="Ro D.K."/>
            <person name="Shang Y."/>
            <person name="Huang S."/>
            <person name="Yan J."/>
        </authorList>
    </citation>
    <scope>NUCLEOTIDE SEQUENCE [LARGE SCALE GENOMIC DNA]</scope>
    <source>
        <strain evidence="2">Ta-2019</strain>
    </source>
</reference>
<dbReference type="PROSITE" id="PS00624">
    <property type="entry name" value="GMC_OXRED_2"/>
    <property type="match status" value="1"/>
</dbReference>
<gene>
    <name evidence="2" type="ORF">KI387_005016</name>
</gene>
<keyword evidence="3" id="KW-1185">Reference proteome</keyword>
<evidence type="ECO:0000259" key="1">
    <source>
        <dbReference type="PROSITE" id="PS00624"/>
    </source>
</evidence>
<dbReference type="Gene3D" id="3.50.50.60">
    <property type="entry name" value="FAD/NAD(P)-binding domain"/>
    <property type="match status" value="1"/>
</dbReference>
<dbReference type="PANTHER" id="PTHR45968:SF2">
    <property type="entry name" value="(R)-MANDELONITRILE LYASE-LIKE"/>
    <property type="match status" value="1"/>
</dbReference>
<dbReference type="Gene3D" id="3.30.410.40">
    <property type="match status" value="1"/>
</dbReference>
<dbReference type="OMA" id="YDATEMS"/>
<dbReference type="AlphaFoldDB" id="A0AA38GMZ2"/>
<comment type="caution">
    <text evidence="2">The sequence shown here is derived from an EMBL/GenBank/DDBJ whole genome shotgun (WGS) entry which is preliminary data.</text>
</comment>
<dbReference type="Proteomes" id="UP000824469">
    <property type="component" value="Unassembled WGS sequence"/>
</dbReference>